<evidence type="ECO:0000313" key="1">
    <source>
        <dbReference type="EMBL" id="ASX99301.1"/>
    </source>
</evidence>
<accession>A0A286S1X2</accession>
<protein>
    <submittedName>
        <fullName evidence="1">MazG-like nucleotide pyrophosphohydrolase</fullName>
    </submittedName>
</protein>
<name>A0A286S1X2_9CAUD</name>
<dbReference type="RefSeq" id="YP_009610202.1">
    <property type="nucleotide sequence ID" value="NC_042001.1"/>
</dbReference>
<dbReference type="KEGG" id="vg:40086292"/>
<organism evidence="1 2">
    <name type="scientific">Arthrobacter phage Molivia</name>
    <dbReference type="NCBI Taxonomy" id="2015839"/>
    <lineage>
        <taxon>Viruses</taxon>
        <taxon>Duplodnaviria</taxon>
        <taxon>Heunggongvirae</taxon>
        <taxon>Uroviricota</taxon>
        <taxon>Caudoviricetes</taxon>
        <taxon>Amigovirus</taxon>
        <taxon>Amigovirus molivia</taxon>
    </lineage>
</organism>
<sequence length="180" mass="19570">MTLSLNEYQNEAMRTAIYPEDRGLEYTALGFSSEVGELAEAWLNGKGREGTIKVLSEAGDNYWYVSAIAHSLGETLESVFVFANVNENIDYLPLDDLFLELAVQAGNIAGAVKKAIRDNGGQLTEDKYDLVMDSLANSLKVLDNIVLHFGATPAGVQAANLDKLADRQRRNVIGGSGDNR</sequence>
<dbReference type="GeneID" id="40086292"/>
<keyword evidence="2" id="KW-1185">Reference proteome</keyword>
<dbReference type="Proteomes" id="UP000225204">
    <property type="component" value="Segment"/>
</dbReference>
<gene>
    <name evidence="1" type="primary">80</name>
    <name evidence="1" type="ORF">SEA_MOLIVIA_80</name>
</gene>
<dbReference type="SUPFAM" id="SSF101386">
    <property type="entry name" value="all-alpha NTP pyrophosphatases"/>
    <property type="match status" value="1"/>
</dbReference>
<dbReference type="EMBL" id="MF185731">
    <property type="protein sequence ID" value="ASX99301.1"/>
    <property type="molecule type" value="Genomic_DNA"/>
</dbReference>
<evidence type="ECO:0000313" key="2">
    <source>
        <dbReference type="Proteomes" id="UP000225204"/>
    </source>
</evidence>
<proteinExistence type="predicted"/>
<dbReference type="Gene3D" id="1.10.287.1080">
    <property type="entry name" value="MazG-like"/>
    <property type="match status" value="1"/>
</dbReference>
<reference evidence="2" key="1">
    <citation type="submission" date="2017-06" db="EMBL/GenBank/DDBJ databases">
        <authorList>
            <person name="Kim H.J."/>
            <person name="Triplett B.A."/>
        </authorList>
    </citation>
    <scope>NUCLEOTIDE SEQUENCE [LARGE SCALE GENOMIC DNA]</scope>
</reference>
<dbReference type="OrthoDB" id="15178at10239"/>